<dbReference type="OrthoDB" id="213145at2157"/>
<dbReference type="SUPFAM" id="SSF51735">
    <property type="entry name" value="NAD(P)-binding Rossmann-fold domains"/>
    <property type="match status" value="1"/>
</dbReference>
<dbReference type="InterPro" id="IPR036291">
    <property type="entry name" value="NAD(P)-bd_dom_sf"/>
</dbReference>
<gene>
    <name evidence="2" type="ORF">K933_04291</name>
</gene>
<protein>
    <submittedName>
        <fullName evidence="2">NAD-dependent epimerase/dehydratase</fullName>
    </submittedName>
</protein>
<dbReference type="PANTHER" id="PTHR12126:SF11">
    <property type="entry name" value="NADH DEHYDROGENASE [UBIQUINONE] 1 ALPHA SUBCOMPLEX SUBUNIT 9, MITOCHONDRIAL"/>
    <property type="match status" value="1"/>
</dbReference>
<comment type="caution">
    <text evidence="2">The sequence shown here is derived from an EMBL/GenBank/DDBJ whole genome shotgun (WGS) entry which is preliminary data.</text>
</comment>
<dbReference type="Gene3D" id="3.40.50.720">
    <property type="entry name" value="NAD(P)-binding Rossmann-like Domain"/>
    <property type="match status" value="1"/>
</dbReference>
<evidence type="ECO:0000313" key="2">
    <source>
        <dbReference type="EMBL" id="ESP89420.1"/>
    </source>
</evidence>
<dbReference type="STRING" id="1324957.K933_04291"/>
<evidence type="ECO:0000259" key="1">
    <source>
        <dbReference type="Pfam" id="PF13460"/>
    </source>
</evidence>
<evidence type="ECO:0000313" key="3">
    <source>
        <dbReference type="Proteomes" id="UP000017840"/>
    </source>
</evidence>
<dbReference type="EMBL" id="ASGZ01000012">
    <property type="protein sequence ID" value="ESP89420.1"/>
    <property type="molecule type" value="Genomic_DNA"/>
</dbReference>
<dbReference type="Proteomes" id="UP000017840">
    <property type="component" value="Unassembled WGS sequence"/>
</dbReference>
<name>V4HFF9_9EURY</name>
<accession>V4HFF9</accession>
<keyword evidence="3" id="KW-1185">Reference proteome</keyword>
<dbReference type="PATRIC" id="fig|1324957.4.peg.870"/>
<reference evidence="2 3" key="1">
    <citation type="journal article" date="2013" name="Genome Announc.">
        <title>Draft Genome Sequence of 'Candidatus Halobonum tyrrellensis' Strain G22, Isolated from the Hypersaline Waters of Lake Tyrrell, Australia.</title>
        <authorList>
            <person name="Ugalde J.A."/>
            <person name="Narasingarao P."/>
            <person name="Kuo S."/>
            <person name="Podell S."/>
            <person name="Allen E.E."/>
        </authorList>
    </citation>
    <scope>NUCLEOTIDE SEQUENCE [LARGE SCALE GENOMIC DNA]</scope>
    <source>
        <strain evidence="2 3">G22</strain>
    </source>
</reference>
<dbReference type="eggNOG" id="arCOG03015">
    <property type="taxonomic scope" value="Archaea"/>
</dbReference>
<dbReference type="AlphaFoldDB" id="V4HFF9"/>
<dbReference type="PANTHER" id="PTHR12126">
    <property type="entry name" value="NADH-UBIQUINONE OXIDOREDUCTASE 39 KDA SUBUNIT-RELATED"/>
    <property type="match status" value="1"/>
</dbReference>
<dbReference type="Pfam" id="PF13460">
    <property type="entry name" value="NAD_binding_10"/>
    <property type="match status" value="1"/>
</dbReference>
<organism evidence="2 3">
    <name type="scientific">Candidatus Halobonum tyrrellensis G22</name>
    <dbReference type="NCBI Taxonomy" id="1324957"/>
    <lineage>
        <taxon>Archaea</taxon>
        <taxon>Methanobacteriati</taxon>
        <taxon>Methanobacteriota</taxon>
        <taxon>Stenosarchaea group</taxon>
        <taxon>Halobacteria</taxon>
        <taxon>Halobacteriales</taxon>
        <taxon>Haloferacaceae</taxon>
        <taxon>Candidatus Halobonum</taxon>
    </lineage>
</organism>
<sequence>MNVFVAGGTGFVGRSLCAVLADRGHAVTAASRSPDPSGLPPGVDTAAVDVTDPDHLSDAVAGHDAVVNLVALPSHVQPRGRSHDAVHRGGTRNLVRACGERGVDRFVQISGLGVDGGAHTAYFAAKRRAERLVRRSDLEWVVYRPSVVFGDGCAILPFVRSVVPPGVAFLPGGGDAMRLQPLWVGDLAPMLADGVTDARHVGRVYRLGGPEVLTLAELARLVRRVRLVVPVPLPAAAVAFGAAELLPWVPFGLDQYRVLRLDNTVADNDVGAFGVDEAAMLRLREYLRR</sequence>
<proteinExistence type="predicted"/>
<dbReference type="RefSeq" id="WP_023393448.1">
    <property type="nucleotide sequence ID" value="NZ_ASGZ01000012.1"/>
</dbReference>
<dbReference type="InterPro" id="IPR016040">
    <property type="entry name" value="NAD(P)-bd_dom"/>
</dbReference>
<dbReference type="GO" id="GO:0044877">
    <property type="term" value="F:protein-containing complex binding"/>
    <property type="evidence" value="ECO:0007669"/>
    <property type="project" value="TreeGrafter"/>
</dbReference>
<dbReference type="InterPro" id="IPR051207">
    <property type="entry name" value="ComplexI_NDUFA9_subunit"/>
</dbReference>
<feature type="domain" description="NAD(P)-binding" evidence="1">
    <location>
        <begin position="7"/>
        <end position="147"/>
    </location>
</feature>